<organism evidence="1 2">
    <name type="scientific">Terriglobus saanensis (strain ATCC BAA-1853 / DSM 23119 / SP1PR4)</name>
    <dbReference type="NCBI Taxonomy" id="401053"/>
    <lineage>
        <taxon>Bacteria</taxon>
        <taxon>Pseudomonadati</taxon>
        <taxon>Acidobacteriota</taxon>
        <taxon>Terriglobia</taxon>
        <taxon>Terriglobales</taxon>
        <taxon>Acidobacteriaceae</taxon>
        <taxon>Terriglobus</taxon>
    </lineage>
</organism>
<evidence type="ECO:0000313" key="2">
    <source>
        <dbReference type="Proteomes" id="UP000006844"/>
    </source>
</evidence>
<dbReference type="Pfam" id="PF22558">
    <property type="entry name" value="REase-ARP"/>
    <property type="match status" value="1"/>
</dbReference>
<dbReference type="HOGENOM" id="CLU_972423_0_0_0"/>
<dbReference type="STRING" id="401053.AciPR4_1769"/>
<dbReference type="Proteomes" id="UP000006844">
    <property type="component" value="Chromosome"/>
</dbReference>
<protein>
    <submittedName>
        <fullName evidence="1">Uncharacterized protein</fullName>
    </submittedName>
</protein>
<gene>
    <name evidence="1" type="ordered locus">AciPR4_1769</name>
</gene>
<proteinExistence type="predicted"/>
<dbReference type="EMBL" id="CP002467">
    <property type="protein sequence ID" value="ADV82575.1"/>
    <property type="molecule type" value="Genomic_DNA"/>
</dbReference>
<dbReference type="OrthoDB" id="116667at2"/>
<keyword evidence="2" id="KW-1185">Reference proteome</keyword>
<dbReference type="AlphaFoldDB" id="E8V4U7"/>
<dbReference type="eggNOG" id="ENOG502ZCIF">
    <property type="taxonomic scope" value="Bacteria"/>
</dbReference>
<sequence length="279" mass="31705">MASARTLANEINARNHARAASHDHDQTYGSVPSILYRESEGSHGNFFPAAWRAIQKNPAWRSRLEKTYTGSNRIARGSERWRGELECATSSDALLMNIFCTPATLGSIKLRALLNLSTNDQPDFGWRSRTPLQDDYDDRTEIDMRLGDLLIEAKLCEGDFQTGRADLMARYPLFEETFDTEVLPRKQKNFLSYQLLRGVMAAVEHDARFCLMCDGRRPDLISRWFNVLSAVRSSSVRCRLQLVTWQEIALCLPHPLQSFLATKYGIGEGDKIESDDSYT</sequence>
<dbReference type="KEGG" id="tsa:AciPR4_1769"/>
<accession>E8V4U7</accession>
<dbReference type="RefSeq" id="WP_013568308.1">
    <property type="nucleotide sequence ID" value="NC_014963.1"/>
</dbReference>
<reference evidence="1 2" key="1">
    <citation type="journal article" date="2012" name="Stand. Genomic Sci.">
        <title>Complete genome sequence of Terriglobus saanensis type strain SP1PR4(T), an Acidobacteria from tundra soil.</title>
        <authorList>
            <person name="Rawat S.R."/>
            <person name="Mannisto M.K."/>
            <person name="Starovoytov V."/>
            <person name="Goodwin L."/>
            <person name="Nolan M."/>
            <person name="Hauser L."/>
            <person name="Land M."/>
            <person name="Davenport K.W."/>
            <person name="Woyke T."/>
            <person name="Haggblom M.M."/>
        </authorList>
    </citation>
    <scope>NUCLEOTIDE SEQUENCE</scope>
    <source>
        <strain evidence="2">ATCC BAA-1853 / DSM 23119 / SP1PR4</strain>
    </source>
</reference>
<evidence type="ECO:0000313" key="1">
    <source>
        <dbReference type="EMBL" id="ADV82575.1"/>
    </source>
</evidence>
<dbReference type="InterPro" id="IPR054333">
    <property type="entry name" value="REase-ARP-assoc"/>
</dbReference>
<name>E8V4U7_TERSS</name>